<keyword evidence="13" id="KW-1185">Reference proteome</keyword>
<keyword evidence="7 8" id="KW-0539">Nucleus</keyword>
<evidence type="ECO:0000256" key="1">
    <source>
        <dbReference type="ARBA" id="ARBA00004123"/>
    </source>
</evidence>
<feature type="compositionally biased region" description="Polar residues" evidence="9">
    <location>
        <begin position="99"/>
        <end position="110"/>
    </location>
</feature>
<keyword evidence="3" id="KW-0805">Transcription regulation</keyword>
<dbReference type="Pfam" id="PF03792">
    <property type="entry name" value="PBC"/>
    <property type="match status" value="1"/>
</dbReference>
<name>A0AAV2MFD4_KNICA</name>
<comment type="subcellular location">
    <subcellularLocation>
        <location evidence="1 8">Nucleus</location>
    </subcellularLocation>
</comment>
<keyword evidence="5 8" id="KW-0371">Homeobox</keyword>
<keyword evidence="4 8" id="KW-0238">DNA-binding</keyword>
<proteinExistence type="inferred from homology"/>
<dbReference type="SUPFAM" id="SSF46689">
    <property type="entry name" value="Homeodomain-like"/>
    <property type="match status" value="1"/>
</dbReference>
<dbReference type="PANTHER" id="PTHR11850">
    <property type="entry name" value="HOMEOBOX PROTEIN TRANSCRIPTION FACTORS"/>
    <property type="match status" value="1"/>
</dbReference>
<evidence type="ECO:0000256" key="6">
    <source>
        <dbReference type="ARBA" id="ARBA00023163"/>
    </source>
</evidence>
<comment type="similarity">
    <text evidence="2">Belongs to the TALE/PBX homeobox family.</text>
</comment>
<evidence type="ECO:0000259" key="11">
    <source>
        <dbReference type="PROSITE" id="PS51978"/>
    </source>
</evidence>
<evidence type="ECO:0000256" key="2">
    <source>
        <dbReference type="ARBA" id="ARBA00007601"/>
    </source>
</evidence>
<dbReference type="GO" id="GO:0003677">
    <property type="term" value="F:DNA binding"/>
    <property type="evidence" value="ECO:0007669"/>
    <property type="project" value="UniProtKB-UniRule"/>
</dbReference>
<dbReference type="InterPro" id="IPR017970">
    <property type="entry name" value="Homeobox_CS"/>
</dbReference>
<dbReference type="Gene3D" id="1.10.10.60">
    <property type="entry name" value="Homeodomain-like"/>
    <property type="match status" value="1"/>
</dbReference>
<dbReference type="InterPro" id="IPR001356">
    <property type="entry name" value="HD"/>
</dbReference>
<dbReference type="GO" id="GO:0000981">
    <property type="term" value="F:DNA-binding transcription factor activity, RNA polymerase II-specific"/>
    <property type="evidence" value="ECO:0007669"/>
    <property type="project" value="InterPro"/>
</dbReference>
<feature type="region of interest" description="Disordered" evidence="9">
    <location>
        <begin position="133"/>
        <end position="152"/>
    </location>
</feature>
<organism evidence="12 13">
    <name type="scientific">Knipowitschia caucasica</name>
    <name type="common">Caucasian dwarf goby</name>
    <name type="synonym">Pomatoschistus caucasicus</name>
    <dbReference type="NCBI Taxonomy" id="637954"/>
    <lineage>
        <taxon>Eukaryota</taxon>
        <taxon>Metazoa</taxon>
        <taxon>Chordata</taxon>
        <taxon>Craniata</taxon>
        <taxon>Vertebrata</taxon>
        <taxon>Euteleostomi</taxon>
        <taxon>Actinopterygii</taxon>
        <taxon>Neopterygii</taxon>
        <taxon>Teleostei</taxon>
        <taxon>Neoteleostei</taxon>
        <taxon>Acanthomorphata</taxon>
        <taxon>Gobiaria</taxon>
        <taxon>Gobiiformes</taxon>
        <taxon>Gobioidei</taxon>
        <taxon>Gobiidae</taxon>
        <taxon>Gobiinae</taxon>
        <taxon>Knipowitschia</taxon>
    </lineage>
</organism>
<evidence type="ECO:0000256" key="9">
    <source>
        <dbReference type="SAM" id="MobiDB-lite"/>
    </source>
</evidence>
<feature type="region of interest" description="Disordered" evidence="9">
    <location>
        <begin position="425"/>
        <end position="499"/>
    </location>
</feature>
<evidence type="ECO:0000256" key="5">
    <source>
        <dbReference type="ARBA" id="ARBA00023155"/>
    </source>
</evidence>
<feature type="compositionally biased region" description="Basic and acidic residues" evidence="9">
    <location>
        <begin position="136"/>
        <end position="152"/>
    </location>
</feature>
<dbReference type="PROSITE" id="PS50071">
    <property type="entry name" value="HOMEOBOX_2"/>
    <property type="match status" value="1"/>
</dbReference>
<keyword evidence="6" id="KW-0804">Transcription</keyword>
<dbReference type="GO" id="GO:0005634">
    <property type="term" value="C:nucleus"/>
    <property type="evidence" value="ECO:0007669"/>
    <property type="project" value="UniProtKB-SubCell"/>
</dbReference>
<sequence length="499" mass="54347">MRELQLQMRELQEDEGAPAAASQRGVWTQSPEQGVRCVVWHFLSKAEAEADMNIDVRIRLARSLIALNIAGTLPCSATGCVVCVASAEEEAAQEAASRSMLQQQPLSGASSGRALSVSGHPGMHALTAAMHAPQHPADHDPGLDHGAENGHESRRDIGDILQQIMTITDQSLDEAQAKKHALNCHRMKPALFSVLCEIKEKTGLSMRNAAEEEPQDPQLVRLDNMLLAEGVSGPEKGGGAAAAVSAATSAGGMSPDSSLEHSDYKSKLSQIRNIYHTELEKYEQACTEFTTHVMNLLREQSRTRPVTPREIERMVNIIHRKFSSIQTQLKQSTCEAVMILRSRFLDARRKRRNFSKQATEVLNEYFYSHLSNPYPSEEAKEELAKNCGITMSQVSNWFGNKRIRYKKNIGKFQEEANLYAMKTALGAGPGEDSPHTPNSTGSGSFSLSGSAQDMFLGVPPVNGDQAAYPMGAQANGGWPGRTTPPSGSPPHSDLSEQSD</sequence>
<evidence type="ECO:0000313" key="12">
    <source>
        <dbReference type="EMBL" id="CAL1612040.1"/>
    </source>
</evidence>
<evidence type="ECO:0000256" key="8">
    <source>
        <dbReference type="PROSITE-ProRule" id="PRU00108"/>
    </source>
</evidence>
<dbReference type="SMART" id="SM00389">
    <property type="entry name" value="HOX"/>
    <property type="match status" value="1"/>
</dbReference>
<dbReference type="AlphaFoldDB" id="A0AAV2MFD4"/>
<evidence type="ECO:0000256" key="3">
    <source>
        <dbReference type="ARBA" id="ARBA00023015"/>
    </source>
</evidence>
<evidence type="ECO:0000259" key="10">
    <source>
        <dbReference type="PROSITE" id="PS50071"/>
    </source>
</evidence>
<evidence type="ECO:0000256" key="4">
    <source>
        <dbReference type="ARBA" id="ARBA00023125"/>
    </source>
</evidence>
<reference evidence="12 13" key="1">
    <citation type="submission" date="2024-04" db="EMBL/GenBank/DDBJ databases">
        <authorList>
            <person name="Waldvogel A.-M."/>
            <person name="Schoenle A."/>
        </authorList>
    </citation>
    <scope>NUCLEOTIDE SEQUENCE [LARGE SCALE GENOMIC DNA]</scope>
</reference>
<feature type="domain" description="PBC" evidence="11">
    <location>
        <begin position="152"/>
        <end position="346"/>
    </location>
</feature>
<dbReference type="PROSITE" id="PS00027">
    <property type="entry name" value="HOMEOBOX_1"/>
    <property type="match status" value="1"/>
</dbReference>
<dbReference type="InterPro" id="IPR008422">
    <property type="entry name" value="KN_HD"/>
</dbReference>
<dbReference type="Pfam" id="PF05920">
    <property type="entry name" value="Homeobox_KN"/>
    <property type="match status" value="1"/>
</dbReference>
<feature type="DNA-binding region" description="Homeobox" evidence="8">
    <location>
        <begin position="347"/>
        <end position="409"/>
    </location>
</feature>
<dbReference type="Proteomes" id="UP001497482">
    <property type="component" value="Chromosome 7"/>
</dbReference>
<accession>A0AAV2MFD4</accession>
<gene>
    <name evidence="12" type="ORF">KC01_LOCUS38411</name>
</gene>
<feature type="domain" description="Homeobox" evidence="10">
    <location>
        <begin position="345"/>
        <end position="408"/>
    </location>
</feature>
<evidence type="ECO:0000256" key="7">
    <source>
        <dbReference type="ARBA" id="ARBA00023242"/>
    </source>
</evidence>
<dbReference type="PROSITE" id="PS51978">
    <property type="entry name" value="PBC"/>
    <property type="match status" value="1"/>
</dbReference>
<dbReference type="InterPro" id="IPR050224">
    <property type="entry name" value="TALE_homeobox"/>
</dbReference>
<evidence type="ECO:0000313" key="13">
    <source>
        <dbReference type="Proteomes" id="UP001497482"/>
    </source>
</evidence>
<dbReference type="InterPro" id="IPR009057">
    <property type="entry name" value="Homeodomain-like_sf"/>
</dbReference>
<dbReference type="EMBL" id="OZ035829">
    <property type="protein sequence ID" value="CAL1612040.1"/>
    <property type="molecule type" value="Genomic_DNA"/>
</dbReference>
<feature type="region of interest" description="Disordered" evidence="9">
    <location>
        <begin position="95"/>
        <end position="120"/>
    </location>
</feature>
<feature type="compositionally biased region" description="Low complexity" evidence="9">
    <location>
        <begin position="439"/>
        <end position="450"/>
    </location>
</feature>
<dbReference type="FunFam" id="1.10.10.60:FF:000008">
    <property type="entry name" value="Pre-B-cell leukemia transcription factor 1"/>
    <property type="match status" value="1"/>
</dbReference>
<protein>
    <submittedName>
        <fullName evidence="12">Uncharacterized protein</fullName>
    </submittedName>
</protein>
<dbReference type="InterPro" id="IPR005542">
    <property type="entry name" value="PBX_PBC_dom"/>
</dbReference>
<dbReference type="CDD" id="cd00086">
    <property type="entry name" value="homeodomain"/>
    <property type="match status" value="1"/>
</dbReference>